<sequence>MARFEDVDPTPTPTLREPGQRVSPRARLMWQISNLVEGVVSVAILGAAAAVWDAVDLTWWMATIGLLAVAVYVGVVPQWRYLVHRWEVTETAVYTQTGWWARERRIAPMSRIQTVDYAESPVARLFGLATVTVTTASAAGALQIAGLDRLRARELVDELTLRADAVEGDAT</sequence>
<proteinExistence type="predicted"/>
<dbReference type="Pfam" id="PF03703">
    <property type="entry name" value="bPH_2"/>
    <property type="match status" value="1"/>
</dbReference>
<reference evidence="4 5" key="1">
    <citation type="submission" date="2016-10" db="EMBL/GenBank/DDBJ databases">
        <authorList>
            <person name="de Groot N.N."/>
        </authorList>
    </citation>
    <scope>NUCLEOTIDE SEQUENCE [LARGE SCALE GENOMIC DNA]</scope>
    <source>
        <strain evidence="4 5">CGMCC 1.11147</strain>
    </source>
</reference>
<gene>
    <name evidence="4" type="ORF">SAMN05192576_0124</name>
</gene>
<keyword evidence="2" id="KW-0472">Membrane</keyword>
<feature type="transmembrane region" description="Helical" evidence="2">
    <location>
        <begin position="58"/>
        <end position="76"/>
    </location>
</feature>
<dbReference type="PANTHER" id="PTHR34473:SF3">
    <property type="entry name" value="TRANSMEMBRANE PROTEIN-RELATED"/>
    <property type="match status" value="1"/>
</dbReference>
<evidence type="ECO:0000256" key="1">
    <source>
        <dbReference type="SAM" id="MobiDB-lite"/>
    </source>
</evidence>
<dbReference type="Proteomes" id="UP000199004">
    <property type="component" value="Unassembled WGS sequence"/>
</dbReference>
<dbReference type="AlphaFoldDB" id="A0A1H0KYP6"/>
<keyword evidence="2" id="KW-0812">Transmembrane</keyword>
<name>A0A1H0KYP6_9ACTN</name>
<dbReference type="PANTHER" id="PTHR34473">
    <property type="entry name" value="UPF0699 TRANSMEMBRANE PROTEIN YDBS"/>
    <property type="match status" value="1"/>
</dbReference>
<dbReference type="STRING" id="1005944.SAMN05192576_0124"/>
<dbReference type="InterPro" id="IPR005182">
    <property type="entry name" value="YdbS-like_PH"/>
</dbReference>
<feature type="region of interest" description="Disordered" evidence="1">
    <location>
        <begin position="1"/>
        <end position="20"/>
    </location>
</feature>
<organism evidence="4 5">
    <name type="scientific">Nocardioides szechwanensis</name>
    <dbReference type="NCBI Taxonomy" id="1005944"/>
    <lineage>
        <taxon>Bacteria</taxon>
        <taxon>Bacillati</taxon>
        <taxon>Actinomycetota</taxon>
        <taxon>Actinomycetes</taxon>
        <taxon>Propionibacteriales</taxon>
        <taxon>Nocardioidaceae</taxon>
        <taxon>Nocardioides</taxon>
    </lineage>
</organism>
<keyword evidence="5" id="KW-1185">Reference proteome</keyword>
<evidence type="ECO:0000313" key="5">
    <source>
        <dbReference type="Proteomes" id="UP000199004"/>
    </source>
</evidence>
<evidence type="ECO:0000256" key="2">
    <source>
        <dbReference type="SAM" id="Phobius"/>
    </source>
</evidence>
<accession>A0A1H0KYP6</accession>
<keyword evidence="2" id="KW-1133">Transmembrane helix</keyword>
<evidence type="ECO:0000259" key="3">
    <source>
        <dbReference type="Pfam" id="PF03703"/>
    </source>
</evidence>
<evidence type="ECO:0000313" key="4">
    <source>
        <dbReference type="EMBL" id="SDO60850.1"/>
    </source>
</evidence>
<dbReference type="EMBL" id="FNIC01000011">
    <property type="protein sequence ID" value="SDO60850.1"/>
    <property type="molecule type" value="Genomic_DNA"/>
</dbReference>
<feature type="transmembrane region" description="Helical" evidence="2">
    <location>
        <begin position="35"/>
        <end position="52"/>
    </location>
</feature>
<protein>
    <recommendedName>
        <fullName evidence="3">YdbS-like PH domain-containing protein</fullName>
    </recommendedName>
</protein>
<feature type="domain" description="YdbS-like PH" evidence="3">
    <location>
        <begin position="83"/>
        <end position="158"/>
    </location>
</feature>